<evidence type="ECO:0000313" key="2">
    <source>
        <dbReference type="EMBL" id="MFB9212879.1"/>
    </source>
</evidence>
<keyword evidence="3" id="KW-1185">Reference proteome</keyword>
<name>A0ABV5JAC8_9BACT</name>
<dbReference type="Proteomes" id="UP001589654">
    <property type="component" value="Unassembled WGS sequence"/>
</dbReference>
<comment type="caution">
    <text evidence="2">The sequence shown here is derived from an EMBL/GenBank/DDBJ whole genome shotgun (WGS) entry which is preliminary data.</text>
</comment>
<dbReference type="Pfam" id="PF22668">
    <property type="entry name" value="DUF7009"/>
    <property type="match status" value="1"/>
</dbReference>
<accession>A0ABV5JAC8</accession>
<evidence type="ECO:0000313" key="3">
    <source>
        <dbReference type="Proteomes" id="UP001589654"/>
    </source>
</evidence>
<proteinExistence type="predicted"/>
<dbReference type="EMBL" id="JBHMEW010000064">
    <property type="protein sequence ID" value="MFB9212879.1"/>
    <property type="molecule type" value="Genomic_DNA"/>
</dbReference>
<protein>
    <submittedName>
        <fullName evidence="2">DUF7009 family protein</fullName>
    </submittedName>
</protein>
<dbReference type="RefSeq" id="WP_290248093.1">
    <property type="nucleotide sequence ID" value="NZ_JAUFQT010000001.1"/>
</dbReference>
<gene>
    <name evidence="2" type="ORF">ACFFUR_13775</name>
</gene>
<reference evidence="2 3" key="1">
    <citation type="submission" date="2024-09" db="EMBL/GenBank/DDBJ databases">
        <authorList>
            <person name="Sun Q."/>
            <person name="Mori K."/>
        </authorList>
    </citation>
    <scope>NUCLEOTIDE SEQUENCE [LARGE SCALE GENOMIC DNA]</scope>
    <source>
        <strain evidence="2 3">CECT 7682</strain>
    </source>
</reference>
<organism evidence="2 3">
    <name type="scientific">Echinicola jeungdonensis</name>
    <dbReference type="NCBI Taxonomy" id="709343"/>
    <lineage>
        <taxon>Bacteria</taxon>
        <taxon>Pseudomonadati</taxon>
        <taxon>Bacteroidota</taxon>
        <taxon>Cytophagia</taxon>
        <taxon>Cytophagales</taxon>
        <taxon>Cyclobacteriaceae</taxon>
        <taxon>Echinicola</taxon>
    </lineage>
</organism>
<dbReference type="InterPro" id="IPR053825">
    <property type="entry name" value="DUF7009"/>
</dbReference>
<evidence type="ECO:0000256" key="1">
    <source>
        <dbReference type="SAM" id="MobiDB-lite"/>
    </source>
</evidence>
<sequence>MKLRINNNSIRLRLTQTEVEKIAKEEAVHQTLQLGEKEVLRYSLVPEKDVDCIGANIKDNEILVKVPAPMSTKWATTDEVSLRHVQKESTNHESIILIEKDFQCLHKRPDEDERDNFPNPHSMEDYQKC</sequence>
<feature type="region of interest" description="Disordered" evidence="1">
    <location>
        <begin position="109"/>
        <end position="129"/>
    </location>
</feature>